<proteinExistence type="predicted"/>
<sequence>MDTRAAKLALARKKLKDHQDRKLNSSPKSSLFISSDLDLNHGYTTESLSTLTNPLSLNEEILNQDPDKNPPHLQQSLNVSEYMQPETSVTEILISSKRNMESQIHILQTQLSTLEDNHNITINNYKSATQKIHYLESDLENLNIKYSDATRQLMTKDEVIKELNAMKKKLSDENINYQEQLEFTKTILTAKEAENNSLHSQLYNLQNQFDATVLQLQQLNNGSTGQLPNSNGSMQQVEVLKQKNLDLEQHLKVLQKERDQINSHYEHYTNELNEQLRCVVKRNENLTKEIHDLSNRENNLIDQISDMEIRLQSYINHKNENNNVNVDNITDYNQILADLSKAQENFQDLSLKHDKLQKSYSECITKLKDMEEVKESDHELNISLTKLNADIASDKVAAQIATEQNRKLKEDMQRLEEAFVKMSKDKLELTEKLTAEKFLTRELTLKLADIEEKAKESENKLKAKDGEMIRLQANCRSTAEKYEILLKQSQIINDTSDVNSNKITSRDSPTDTEVPNSYSIERSESKVVCDQENEVKFEKQDAMKKLQDRFLKIMDEVANLSDEKHRLEHIILQLQNETDTICEYVALYQQQRSLLKRRDEERSAQLKIFQSECERLRNQLDELTSILLRFVEDKDLSLYFQAESKRIDKEKVMSLLSTLKTNSIIDPTQNTLDFKAFYPCNCCSVPTSRCPSSDDEEDHVPLAQMRRTVFQQLMPTPAKNTEKTLTVRRKAINYRGTPVTKDLFEITKKEKKIKKTSIIKDTYDTEQNDASWYCHACEEDKMKDMMPCLKCGKWYHGECVGLTVDDTDNFECPDGY</sequence>
<accession>A0ACC1DD81</accession>
<evidence type="ECO:0000313" key="1">
    <source>
        <dbReference type="EMBL" id="KAJ0181796.1"/>
    </source>
</evidence>
<dbReference type="EMBL" id="CM034390">
    <property type="protein sequence ID" value="KAJ0181796.1"/>
    <property type="molecule type" value="Genomic_DNA"/>
</dbReference>
<organism evidence="1 2">
    <name type="scientific">Dendrolimus kikuchii</name>
    <dbReference type="NCBI Taxonomy" id="765133"/>
    <lineage>
        <taxon>Eukaryota</taxon>
        <taxon>Metazoa</taxon>
        <taxon>Ecdysozoa</taxon>
        <taxon>Arthropoda</taxon>
        <taxon>Hexapoda</taxon>
        <taxon>Insecta</taxon>
        <taxon>Pterygota</taxon>
        <taxon>Neoptera</taxon>
        <taxon>Endopterygota</taxon>
        <taxon>Lepidoptera</taxon>
        <taxon>Glossata</taxon>
        <taxon>Ditrysia</taxon>
        <taxon>Bombycoidea</taxon>
        <taxon>Lasiocampidae</taxon>
        <taxon>Dendrolimus</taxon>
    </lineage>
</organism>
<gene>
    <name evidence="1" type="ORF">K1T71_002518</name>
</gene>
<evidence type="ECO:0000313" key="2">
    <source>
        <dbReference type="Proteomes" id="UP000824533"/>
    </source>
</evidence>
<keyword evidence="2" id="KW-1185">Reference proteome</keyword>
<comment type="caution">
    <text evidence="1">The sequence shown here is derived from an EMBL/GenBank/DDBJ whole genome shotgun (WGS) entry which is preliminary data.</text>
</comment>
<dbReference type="Proteomes" id="UP000824533">
    <property type="component" value="Linkage Group LG04"/>
</dbReference>
<name>A0ACC1DD81_9NEOP</name>
<reference evidence="1 2" key="1">
    <citation type="journal article" date="2021" name="Front. Genet.">
        <title>Chromosome-Level Genome Assembly Reveals Significant Gene Expansion in the Toll and IMD Signaling Pathways of Dendrolimus kikuchii.</title>
        <authorList>
            <person name="Zhou J."/>
            <person name="Wu P."/>
            <person name="Xiong Z."/>
            <person name="Liu N."/>
            <person name="Zhao N."/>
            <person name="Ji M."/>
            <person name="Qiu Y."/>
            <person name="Yang B."/>
        </authorList>
    </citation>
    <scope>NUCLEOTIDE SEQUENCE [LARGE SCALE GENOMIC DNA]</scope>
    <source>
        <strain evidence="1">Ann1</strain>
    </source>
</reference>
<protein>
    <submittedName>
        <fullName evidence="1">Uncharacterized protein</fullName>
    </submittedName>
</protein>